<dbReference type="Proteomes" id="UP000054396">
    <property type="component" value="Unassembled WGS sequence"/>
</dbReference>
<dbReference type="PANTHER" id="PTHR22911">
    <property type="entry name" value="ACYL-MALONYL CONDENSING ENZYME-RELATED"/>
    <property type="match status" value="1"/>
</dbReference>
<dbReference type="InterPro" id="IPR000620">
    <property type="entry name" value="EamA_dom"/>
</dbReference>
<feature type="domain" description="EamA" evidence="2">
    <location>
        <begin position="5"/>
        <end position="137"/>
    </location>
</feature>
<keyword evidence="4" id="KW-1185">Reference proteome</keyword>
<organism evidence="3 4">
    <name type="scientific">Pseudoponticoccus marisrubri</name>
    <dbReference type="NCBI Taxonomy" id="1685382"/>
    <lineage>
        <taxon>Bacteria</taxon>
        <taxon>Pseudomonadati</taxon>
        <taxon>Pseudomonadota</taxon>
        <taxon>Alphaproteobacteria</taxon>
        <taxon>Rhodobacterales</taxon>
        <taxon>Roseobacteraceae</taxon>
        <taxon>Pseudoponticoccus</taxon>
    </lineage>
</organism>
<feature type="transmembrane region" description="Helical" evidence="1">
    <location>
        <begin position="240"/>
        <end position="256"/>
    </location>
</feature>
<dbReference type="GO" id="GO:0016020">
    <property type="term" value="C:membrane"/>
    <property type="evidence" value="ECO:0007669"/>
    <property type="project" value="InterPro"/>
</dbReference>
<keyword evidence="1" id="KW-0472">Membrane</keyword>
<dbReference type="PANTHER" id="PTHR22911:SF135">
    <property type="entry name" value="BLR4310 PROTEIN"/>
    <property type="match status" value="1"/>
</dbReference>
<gene>
    <name evidence="3" type="ORF">AVJ23_04625</name>
</gene>
<keyword evidence="1" id="KW-1133">Transmembrane helix</keyword>
<evidence type="ECO:0000256" key="1">
    <source>
        <dbReference type="SAM" id="Phobius"/>
    </source>
</evidence>
<dbReference type="OrthoDB" id="7165334at2"/>
<feature type="transmembrane region" description="Helical" evidence="1">
    <location>
        <begin position="32"/>
        <end position="52"/>
    </location>
</feature>
<keyword evidence="1" id="KW-0812">Transmembrane</keyword>
<feature type="transmembrane region" description="Helical" evidence="1">
    <location>
        <begin position="73"/>
        <end position="91"/>
    </location>
</feature>
<dbReference type="InterPro" id="IPR037185">
    <property type="entry name" value="EmrE-like"/>
</dbReference>
<feature type="transmembrane region" description="Helical" evidence="1">
    <location>
        <begin position="262"/>
        <end position="279"/>
    </location>
</feature>
<dbReference type="RefSeq" id="WP_058860989.1">
    <property type="nucleotide sequence ID" value="NZ_LPXO01000002.1"/>
</dbReference>
<comment type="caution">
    <text evidence="3">The sequence shown here is derived from an EMBL/GenBank/DDBJ whole genome shotgun (WGS) entry which is preliminary data.</text>
</comment>
<proteinExistence type="predicted"/>
<feature type="transmembrane region" description="Helical" evidence="1">
    <location>
        <begin position="207"/>
        <end position="228"/>
    </location>
</feature>
<evidence type="ECO:0000259" key="2">
    <source>
        <dbReference type="Pfam" id="PF00892"/>
    </source>
</evidence>
<dbReference type="AlphaFoldDB" id="A0A0W7WMQ8"/>
<dbReference type="EMBL" id="LPXO01000002">
    <property type="protein sequence ID" value="KUF11872.1"/>
    <property type="molecule type" value="Genomic_DNA"/>
</dbReference>
<dbReference type="Pfam" id="PF00892">
    <property type="entry name" value="EamA"/>
    <property type="match status" value="2"/>
</dbReference>
<dbReference type="Gene3D" id="1.10.3730.20">
    <property type="match status" value="1"/>
</dbReference>
<feature type="domain" description="EamA" evidence="2">
    <location>
        <begin position="154"/>
        <end position="273"/>
    </location>
</feature>
<reference evidence="3 4" key="1">
    <citation type="submission" date="2015-12" db="EMBL/GenBank/DDBJ databases">
        <authorList>
            <person name="Shamseldin A."/>
            <person name="Moawad H."/>
            <person name="Abd El-Rahim W.M."/>
            <person name="Sadowsky M.J."/>
        </authorList>
    </citation>
    <scope>NUCLEOTIDE SEQUENCE [LARGE SCALE GENOMIC DNA]</scope>
    <source>
        <strain evidence="3 4">SJ5A-1</strain>
    </source>
</reference>
<dbReference type="SUPFAM" id="SSF103481">
    <property type="entry name" value="Multidrug resistance efflux transporter EmrE"/>
    <property type="match status" value="2"/>
</dbReference>
<feature type="transmembrane region" description="Helical" evidence="1">
    <location>
        <begin position="147"/>
        <end position="164"/>
    </location>
</feature>
<accession>A0A0W7WMQ8</accession>
<name>A0A0W7WMQ8_9RHOB</name>
<evidence type="ECO:0000313" key="3">
    <source>
        <dbReference type="EMBL" id="KUF11872.1"/>
    </source>
</evidence>
<dbReference type="STRING" id="1685382.AVJ23_04625"/>
<sequence>MHVLRAITLMVLAMAFLAGSDASIKLATRDASVGQAMFLVSLGGTLVFYAMCRIKGVPVFHRAAWHRMVLLRNGFEVVGAIGMVFGVAYVSLSVFAAILQAAPLVVTLGAAVFLKEPVGWRRWSAIGVGIIGMLMVIRPFGAGFTGWEVFPLLGISALAARDLVTRLSPTEIPALALSTWGFAAPIPVGLALFALTPQAADWSGTTLWPIAVAILVTPAGYLCVTTAMRLAPAAIVSPFRYSRLIFTTGLGIAIFGDRPDAWTLSGAGLILAAGLYTFVRERRLARAATA</sequence>
<feature type="transmembrane region" description="Helical" evidence="1">
    <location>
        <begin position="176"/>
        <end position="195"/>
    </location>
</feature>
<evidence type="ECO:0000313" key="4">
    <source>
        <dbReference type="Proteomes" id="UP000054396"/>
    </source>
</evidence>
<protein>
    <submittedName>
        <fullName evidence="3">Transporter</fullName>
    </submittedName>
</protein>